<feature type="compositionally biased region" description="Basic and acidic residues" evidence="4">
    <location>
        <begin position="440"/>
        <end position="458"/>
    </location>
</feature>
<dbReference type="SUPFAM" id="SSF52540">
    <property type="entry name" value="P-loop containing nucleoside triphosphate hydrolases"/>
    <property type="match status" value="2"/>
</dbReference>
<dbReference type="PROSITE" id="PS50893">
    <property type="entry name" value="ABC_TRANSPORTER_2"/>
    <property type="match status" value="2"/>
</dbReference>
<dbReference type="PANTHER" id="PTHR19211">
    <property type="entry name" value="ATP-BINDING TRANSPORT PROTEIN-RELATED"/>
    <property type="match status" value="1"/>
</dbReference>
<feature type="compositionally biased region" description="Acidic residues" evidence="4">
    <location>
        <begin position="77"/>
        <end position="92"/>
    </location>
</feature>
<feature type="compositionally biased region" description="Basic and acidic residues" evidence="4">
    <location>
        <begin position="21"/>
        <end position="38"/>
    </location>
</feature>
<accession>A0ABP0U7F6</accession>
<dbReference type="Gene3D" id="3.40.50.300">
    <property type="entry name" value="P-loop containing nucleotide triphosphate hydrolases"/>
    <property type="match status" value="2"/>
</dbReference>
<dbReference type="InterPro" id="IPR027417">
    <property type="entry name" value="P-loop_NTPase"/>
</dbReference>
<feature type="compositionally biased region" description="Low complexity" evidence="4">
    <location>
        <begin position="52"/>
        <end position="76"/>
    </location>
</feature>
<sequence>MVRKKEEAAAAAGGGGTAKAKSKDSAKSGKDAPKKERLSVSAFLSNIDKPKPAVAPKPKAKAAPAASAYTSGLDLPPSDDEDEDGLDSDEEAALAARRGQGRALDLSVSEREVKKREKKEMISAHLAEAAKQEALKDDKNAFSVVIGAKTSTLEGEDGTDANAKDIKIDSFSVSARGKELLKNTPLTIVHGRRYGLVGPNGKGKSTLLKLLAWRQIPVPRNIDVLLVEQEVVGDERTALEAVVSADEELMSLRSEAAHLQELTLKDEDELEKDDDAANAGDQLTAVYERLQAIGADAAEARGSKILAGLGFSKDMQGRTTKSFSGGWRMRISLARALFVQPTLLLLDEPTNHLDLRAVIWLEEYLTRWKKTLIVVSHDREFLNSVSTDIIHLHDEKLHFYKGNFGAFEEMYEQKRRENNKKFEVFEKQLKAAKRSGSKAQQDKVKDRAKFAAGKDAKSKGKSKAVEEDDNVPDAPRKWRDYMVEFHFPEPTELTPPLLQLIDVGFSYPGRADFGLKGIDVGVDMGTRVAIVGPNGAGKSTLLNLLAGDLKPTEGRSHQSQKLRVGRYSQHFVDLLTMDETPVQYLLRLHPDQEGPSKQEAVRAKLGKFGLPSHNHLTPIVKLSGGQKARVVFTSINMSRPHILLLDEPTNHLDMQSIDALADALDEFTGGVVLVSHDARLISRVCEDEERSEIWVVEDGTVRKYPGSFDEYKTELIKEIVAEVDE</sequence>
<dbReference type="PANTHER" id="PTHR19211:SF14">
    <property type="entry name" value="ATP-BINDING CASSETTE SUB-FAMILY F MEMBER 1"/>
    <property type="match status" value="1"/>
</dbReference>
<dbReference type="InterPro" id="IPR003593">
    <property type="entry name" value="AAA+_ATPase"/>
</dbReference>
<dbReference type="PROSITE" id="PS00211">
    <property type="entry name" value="ABC_TRANSPORTER_1"/>
    <property type="match status" value="1"/>
</dbReference>
<reference evidence="6" key="1">
    <citation type="submission" date="2024-02" db="EMBL/GenBank/DDBJ databases">
        <authorList>
            <consortium name="ELIXIR-Norway"/>
            <consortium name="Elixir Norway"/>
        </authorList>
    </citation>
    <scope>NUCLEOTIDE SEQUENCE</scope>
</reference>
<dbReference type="EMBL" id="OZ019894">
    <property type="protein sequence ID" value="CAK9214743.1"/>
    <property type="molecule type" value="Genomic_DNA"/>
</dbReference>
<dbReference type="Pfam" id="PF00005">
    <property type="entry name" value="ABC_tran"/>
    <property type="match status" value="2"/>
</dbReference>
<evidence type="ECO:0000256" key="1">
    <source>
        <dbReference type="ARBA" id="ARBA00022737"/>
    </source>
</evidence>
<protein>
    <recommendedName>
        <fullName evidence="5">ABC transporter domain-containing protein</fullName>
    </recommendedName>
</protein>
<keyword evidence="7" id="KW-1185">Reference proteome</keyword>
<evidence type="ECO:0000313" key="6">
    <source>
        <dbReference type="EMBL" id="CAK9214743.1"/>
    </source>
</evidence>
<keyword evidence="2" id="KW-0547">Nucleotide-binding</keyword>
<feature type="region of interest" description="Disordered" evidence="4">
    <location>
        <begin position="433"/>
        <end position="471"/>
    </location>
</feature>
<evidence type="ECO:0000259" key="5">
    <source>
        <dbReference type="PROSITE" id="PS50893"/>
    </source>
</evidence>
<dbReference type="InterPro" id="IPR003439">
    <property type="entry name" value="ABC_transporter-like_ATP-bd"/>
</dbReference>
<dbReference type="InterPro" id="IPR017871">
    <property type="entry name" value="ABC_transporter-like_CS"/>
</dbReference>
<evidence type="ECO:0000313" key="7">
    <source>
        <dbReference type="Proteomes" id="UP001497512"/>
    </source>
</evidence>
<gene>
    <name evidence="6" type="ORF">CSSPTR1EN2_LOCUS12384</name>
</gene>
<dbReference type="Proteomes" id="UP001497512">
    <property type="component" value="Chromosome 2"/>
</dbReference>
<dbReference type="CDD" id="cd03221">
    <property type="entry name" value="ABCF_EF-3"/>
    <property type="match status" value="2"/>
</dbReference>
<feature type="region of interest" description="Disordered" evidence="4">
    <location>
        <begin position="1"/>
        <end position="116"/>
    </location>
</feature>
<evidence type="ECO:0000256" key="4">
    <source>
        <dbReference type="SAM" id="MobiDB-lite"/>
    </source>
</evidence>
<dbReference type="InterPro" id="IPR050611">
    <property type="entry name" value="ABCF"/>
</dbReference>
<evidence type="ECO:0000256" key="3">
    <source>
        <dbReference type="ARBA" id="ARBA00022840"/>
    </source>
</evidence>
<name>A0ABP0U7F6_9BRYO</name>
<keyword evidence="1" id="KW-0677">Repeat</keyword>
<feature type="compositionally biased region" description="Low complexity" evidence="4">
    <location>
        <begin position="93"/>
        <end position="104"/>
    </location>
</feature>
<proteinExistence type="predicted"/>
<feature type="domain" description="ABC transporter" evidence="5">
    <location>
        <begin position="166"/>
        <end position="419"/>
    </location>
</feature>
<evidence type="ECO:0000256" key="2">
    <source>
        <dbReference type="ARBA" id="ARBA00022741"/>
    </source>
</evidence>
<feature type="domain" description="ABC transporter" evidence="5">
    <location>
        <begin position="498"/>
        <end position="723"/>
    </location>
</feature>
<dbReference type="SMART" id="SM00382">
    <property type="entry name" value="AAA"/>
    <property type="match status" value="2"/>
</dbReference>
<keyword evidence="3" id="KW-0067">ATP-binding</keyword>
<organism evidence="6 7">
    <name type="scientific">Sphagnum troendelagicum</name>
    <dbReference type="NCBI Taxonomy" id="128251"/>
    <lineage>
        <taxon>Eukaryota</taxon>
        <taxon>Viridiplantae</taxon>
        <taxon>Streptophyta</taxon>
        <taxon>Embryophyta</taxon>
        <taxon>Bryophyta</taxon>
        <taxon>Sphagnophytina</taxon>
        <taxon>Sphagnopsida</taxon>
        <taxon>Sphagnales</taxon>
        <taxon>Sphagnaceae</taxon>
        <taxon>Sphagnum</taxon>
    </lineage>
</organism>